<proteinExistence type="predicted"/>
<organism evidence="2 3">
    <name type="scientific">Plasmodium knowlesi</name>
    <dbReference type="NCBI Taxonomy" id="5850"/>
    <lineage>
        <taxon>Eukaryota</taxon>
        <taxon>Sar</taxon>
        <taxon>Alveolata</taxon>
        <taxon>Apicomplexa</taxon>
        <taxon>Aconoidasida</taxon>
        <taxon>Haemosporida</taxon>
        <taxon>Plasmodiidae</taxon>
        <taxon>Plasmodium</taxon>
        <taxon>Plasmodium (Plasmodium)</taxon>
    </lineage>
</organism>
<dbReference type="AlphaFoldDB" id="A0A1Y3DY40"/>
<name>A0A1Y3DY40_PLAKN</name>
<reference evidence="2 3" key="1">
    <citation type="submission" date="2017-05" db="EMBL/GenBank/DDBJ databases">
        <title>PacBio assembly of a Plasmodium knowlesi genome sequence with Hi-C correction and manual annotation of the SICAvar gene family.</title>
        <authorList>
            <person name="Lapp S.A."/>
            <person name="Geraldo J.A."/>
            <person name="Chien J.-T."/>
            <person name="Ay F."/>
            <person name="Pakala S.B."/>
            <person name="Batugedara G."/>
            <person name="Humphrey J.C."/>
            <person name="Debarry J.D."/>
            <person name="Le Roch K.G."/>
            <person name="Galinski M.R."/>
            <person name="Kissinger J.C."/>
        </authorList>
    </citation>
    <scope>NUCLEOTIDE SEQUENCE [LARGE SCALE GENOMIC DNA]</scope>
    <source>
        <strain evidence="3">Malayan Strain Pk1 (A+)</strain>
    </source>
</reference>
<evidence type="ECO:0000313" key="2">
    <source>
        <dbReference type="EMBL" id="OTN67687.1"/>
    </source>
</evidence>
<dbReference type="VEuPathDB" id="PlasmoDB:PKNH_1332800"/>
<comment type="caution">
    <text evidence="2">The sequence shown here is derived from an EMBL/GenBank/DDBJ whole genome shotgun (WGS) entry which is preliminary data.</text>
</comment>
<dbReference type="InterPro" id="IPR016024">
    <property type="entry name" value="ARM-type_fold"/>
</dbReference>
<dbReference type="EMBL" id="NETL01000019">
    <property type="protein sequence ID" value="OTN67687.1"/>
    <property type="molecule type" value="Genomic_DNA"/>
</dbReference>
<dbReference type="Gene3D" id="1.25.10.10">
    <property type="entry name" value="Leucine-rich Repeat Variant"/>
    <property type="match status" value="1"/>
</dbReference>
<dbReference type="PANTHER" id="PTHR13387:SF9">
    <property type="entry name" value="PROTEIN HGH1 HOMOLOG"/>
    <property type="match status" value="1"/>
</dbReference>
<accession>A0A1Y3DY40</accession>
<dbReference type="InterPro" id="IPR039717">
    <property type="entry name" value="Hgh1"/>
</dbReference>
<dbReference type="VEuPathDB" id="PlasmoDB:PKA1H_130038400"/>
<dbReference type="InterPro" id="IPR011989">
    <property type="entry name" value="ARM-like"/>
</dbReference>
<feature type="domain" description="Protein HGH1 N-terminal" evidence="1">
    <location>
        <begin position="65"/>
        <end position="242"/>
    </location>
</feature>
<sequence>MVAYIQKNEKKCLKVLISGLNSNYEVVALQCLVNLSAHIPKELIKRNIIEIVFDILRDEEETEAKSHTELYIMLVANLSREKEGIYKILDLPGEKVKEQEQEEMKEELAVSYYLNKLLHLFSKPIVPSSINKQITDKYFFISHALINVSSVKECVHFFKSVFLLNMLSNQMFQEERCAAVLQCVINLCVSELLHPYVFHEDCTLIPRVLSLVYTRQKGSEDNFSKLSSVQTSQKETNKDPVHHLILNMSTTLTTSTDIKNRVMILLRNLFTRDQARQKLRNYGIEHVLTNWLTYEKNTEITSDISHLVDMYTEITPGCIYIG</sequence>
<evidence type="ECO:0000313" key="3">
    <source>
        <dbReference type="Proteomes" id="UP000195012"/>
    </source>
</evidence>
<dbReference type="OrthoDB" id="382655at2759"/>
<protein>
    <recommendedName>
        <fullName evidence="1">Protein HGH1 N-terminal domain-containing protein</fullName>
    </recommendedName>
</protein>
<gene>
    <name evidence="2" type="ORF">PKNOH_S05377400</name>
</gene>
<dbReference type="Pfam" id="PF04063">
    <property type="entry name" value="DUF383"/>
    <property type="match status" value="1"/>
</dbReference>
<dbReference type="eggNOG" id="ENOG502SEQ9">
    <property type="taxonomic scope" value="Eukaryota"/>
</dbReference>
<dbReference type="Proteomes" id="UP000195012">
    <property type="component" value="Unassembled WGS sequence"/>
</dbReference>
<dbReference type="InterPro" id="IPR007205">
    <property type="entry name" value="Protein_HGH1_N"/>
</dbReference>
<dbReference type="VEuPathDB" id="PlasmoDB:PKNOH_S05377400"/>
<dbReference type="PANTHER" id="PTHR13387">
    <property type="entry name" value="PROTEIN HGH1 HOMOLOG"/>
    <property type="match status" value="1"/>
</dbReference>
<evidence type="ECO:0000259" key="1">
    <source>
        <dbReference type="Pfam" id="PF04063"/>
    </source>
</evidence>
<dbReference type="SUPFAM" id="SSF48371">
    <property type="entry name" value="ARM repeat"/>
    <property type="match status" value="1"/>
</dbReference>